<dbReference type="GO" id="GO:0008270">
    <property type="term" value="F:zinc ion binding"/>
    <property type="evidence" value="ECO:0007669"/>
    <property type="project" value="UniProtKB-KW"/>
</dbReference>
<keyword evidence="1" id="KW-0479">Metal-binding</keyword>
<dbReference type="AlphaFoldDB" id="A0AA88YPU5"/>
<gene>
    <name evidence="3" type="ORF">FSP39_018002</name>
</gene>
<evidence type="ECO:0000256" key="1">
    <source>
        <dbReference type="PROSITE-ProRule" id="PRU00024"/>
    </source>
</evidence>
<feature type="domain" description="B box-type" evidence="2">
    <location>
        <begin position="10"/>
        <end position="51"/>
    </location>
</feature>
<proteinExistence type="predicted"/>
<dbReference type="GO" id="GO:0061630">
    <property type="term" value="F:ubiquitin protein ligase activity"/>
    <property type="evidence" value="ECO:0007669"/>
    <property type="project" value="TreeGrafter"/>
</dbReference>
<dbReference type="SUPFAM" id="SSF57845">
    <property type="entry name" value="B-box zinc-binding domain"/>
    <property type="match status" value="1"/>
</dbReference>
<dbReference type="Gene3D" id="3.30.160.60">
    <property type="entry name" value="Classic Zinc Finger"/>
    <property type="match status" value="1"/>
</dbReference>
<keyword evidence="4" id="KW-1185">Reference proteome</keyword>
<evidence type="ECO:0000313" key="4">
    <source>
        <dbReference type="Proteomes" id="UP001186944"/>
    </source>
</evidence>
<dbReference type="Pfam" id="PF00643">
    <property type="entry name" value="zf-B_box"/>
    <property type="match status" value="1"/>
</dbReference>
<accession>A0AA88YPU5</accession>
<dbReference type="PANTHER" id="PTHR25462:SF296">
    <property type="entry name" value="MEIOTIC P26, ISOFORM F"/>
    <property type="match status" value="1"/>
</dbReference>
<evidence type="ECO:0000259" key="2">
    <source>
        <dbReference type="PROSITE" id="PS50119"/>
    </source>
</evidence>
<organism evidence="3 4">
    <name type="scientific">Pinctada imbricata</name>
    <name type="common">Atlantic pearl-oyster</name>
    <name type="synonym">Pinctada martensii</name>
    <dbReference type="NCBI Taxonomy" id="66713"/>
    <lineage>
        <taxon>Eukaryota</taxon>
        <taxon>Metazoa</taxon>
        <taxon>Spiralia</taxon>
        <taxon>Lophotrochozoa</taxon>
        <taxon>Mollusca</taxon>
        <taxon>Bivalvia</taxon>
        <taxon>Autobranchia</taxon>
        <taxon>Pteriomorphia</taxon>
        <taxon>Pterioida</taxon>
        <taxon>Pterioidea</taxon>
        <taxon>Pteriidae</taxon>
        <taxon>Pinctada</taxon>
    </lineage>
</organism>
<keyword evidence="1" id="KW-0862">Zinc</keyword>
<evidence type="ECO:0000313" key="3">
    <source>
        <dbReference type="EMBL" id="KAK3103269.1"/>
    </source>
</evidence>
<keyword evidence="1" id="KW-0863">Zinc-finger</keyword>
<dbReference type="Gene3D" id="2.120.10.30">
    <property type="entry name" value="TolB, C-terminal domain"/>
    <property type="match status" value="1"/>
</dbReference>
<dbReference type="EMBL" id="VSWD01000005">
    <property type="protein sequence ID" value="KAK3103269.1"/>
    <property type="molecule type" value="Genomic_DNA"/>
</dbReference>
<dbReference type="PROSITE" id="PS50119">
    <property type="entry name" value="ZF_BBOX"/>
    <property type="match status" value="1"/>
</dbReference>
<name>A0AA88YPU5_PINIB</name>
<sequence>MDSSLYKFQVALRLCEDHYKKELHAYCKTCEKKICPSCIKEDHTTHDWETITDILREKKRSLPVECREIRTKQLPGLRKEIDIFERKIQIEDATLAQNKSVLNSTRRKYIDEINTLFDDRINHCQQTHDKATAIYGQNRDRLKQKVKYLDMMTTALDKDINTLPEHDILDMEKEMRDELEKALSYSADKYTFTTMFKPGKLKVQALEDMIGELHSVSVEEKYNIDRYHQGITSINPVSDTSVWITTVEAMYAKLLDRTGAELKEMNTPCSDMIIMRSGEYVLSELKKRKISLLTKDENMIRSISTKPLLPFRISKTENDDILVTLRDGGDPYHLVPTSRRVVQRMTLTGEVLHMYELRKNDKTRLFTLPIRATENKNTDVCVVNRLSVDSGELVVLHKDGRVKFTFSGNGLEADKFLPLDLECDGKCHILMTEGHSRSIHMLSSVGMYICTLCQYEQLCPFVISINAGNLWCGFVEGRVKVLKFTSV</sequence>
<dbReference type="InterPro" id="IPR000315">
    <property type="entry name" value="Znf_B-box"/>
</dbReference>
<reference evidence="3" key="1">
    <citation type="submission" date="2019-08" db="EMBL/GenBank/DDBJ databases">
        <title>The improved chromosome-level genome for the pearl oyster Pinctada fucata martensii using PacBio sequencing and Hi-C.</title>
        <authorList>
            <person name="Zheng Z."/>
        </authorList>
    </citation>
    <scope>NUCLEOTIDE SEQUENCE</scope>
    <source>
        <strain evidence="3">ZZ-2019</strain>
        <tissue evidence="3">Adductor muscle</tissue>
    </source>
</reference>
<dbReference type="Proteomes" id="UP001186944">
    <property type="component" value="Unassembled WGS sequence"/>
</dbReference>
<dbReference type="PANTHER" id="PTHR25462">
    <property type="entry name" value="BONUS, ISOFORM C-RELATED"/>
    <property type="match status" value="1"/>
</dbReference>
<dbReference type="InterPro" id="IPR047153">
    <property type="entry name" value="TRIM45/56/19-like"/>
</dbReference>
<comment type="caution">
    <text evidence="3">The sequence shown here is derived from an EMBL/GenBank/DDBJ whole genome shotgun (WGS) entry which is preliminary data.</text>
</comment>
<dbReference type="InterPro" id="IPR011042">
    <property type="entry name" value="6-blade_b-propeller_TolB-like"/>
</dbReference>
<protein>
    <recommendedName>
        <fullName evidence="2">B box-type domain-containing protein</fullName>
    </recommendedName>
</protein>